<gene>
    <name evidence="1" type="ORF">KOEU_37860</name>
</gene>
<dbReference type="EMBL" id="LHUQ01000074">
    <property type="protein sequence ID" value="KON62722.1"/>
    <property type="molecule type" value="Genomic_DNA"/>
</dbReference>
<dbReference type="Proteomes" id="UP000037566">
    <property type="component" value="Unassembled WGS sequence"/>
</dbReference>
<evidence type="ECO:0000313" key="1">
    <source>
        <dbReference type="EMBL" id="KON62722.1"/>
    </source>
</evidence>
<dbReference type="AlphaFoldDB" id="A0A0M0EBR5"/>
<protein>
    <submittedName>
        <fullName evidence="1">Uncharacterized protein</fullName>
    </submittedName>
</protein>
<reference evidence="1" key="1">
    <citation type="submission" date="2015-08" db="EMBL/GenBank/DDBJ databases">
        <title>Draft genome sequence of Komagataeibacter europaeus CECT 8546 a cellulose producer strain from vinegar produced by the traditional method.</title>
        <authorList>
            <person name="Poehlein A."/>
            <person name="Valera M.J."/>
            <person name="Haack F.S."/>
            <person name="Mas A."/>
            <person name="Daniel R."/>
            <person name="Streit W.R."/>
            <person name="Mateo E."/>
        </authorList>
    </citation>
    <scope>NUCLEOTIDE SEQUENCE [LARGE SCALE GENOMIC DNA]</scope>
    <source>
        <strain evidence="1">CECT 8546</strain>
    </source>
</reference>
<organism evidence="1 2">
    <name type="scientific">Komagataeibacter europaeus</name>
    <name type="common">Gluconacetobacter europaeus</name>
    <dbReference type="NCBI Taxonomy" id="33995"/>
    <lineage>
        <taxon>Bacteria</taxon>
        <taxon>Pseudomonadati</taxon>
        <taxon>Pseudomonadota</taxon>
        <taxon>Alphaproteobacteria</taxon>
        <taxon>Acetobacterales</taxon>
        <taxon>Acetobacteraceae</taxon>
        <taxon>Komagataeibacter</taxon>
    </lineage>
</organism>
<comment type="caution">
    <text evidence="1">The sequence shown here is derived from an EMBL/GenBank/DDBJ whole genome shotgun (WGS) entry which is preliminary data.</text>
</comment>
<proteinExistence type="predicted"/>
<evidence type="ECO:0000313" key="2">
    <source>
        <dbReference type="Proteomes" id="UP000037566"/>
    </source>
</evidence>
<name>A0A0M0EBR5_KOMEU</name>
<keyword evidence="2" id="KW-1185">Reference proteome</keyword>
<dbReference type="PATRIC" id="fig|33995.3.peg.4189"/>
<sequence>MGMIYKSGWQRTLSRNELEKMLRDENVHDAGKVVTLLLGEDWQEFGPFIIVDNSWSEKEVTFIQRLNRLWFVPLYLLTIPFQWLFRGHIGVNNDSKLGALMSRLTGLN</sequence>
<accession>A0A0M0EBR5</accession>